<evidence type="ECO:0000256" key="1">
    <source>
        <dbReference type="ARBA" id="ARBA00022603"/>
    </source>
</evidence>
<accession>A0A4P7GPY7</accession>
<dbReference type="InterPro" id="IPR041698">
    <property type="entry name" value="Methyltransf_25"/>
</dbReference>
<keyword evidence="1 5" id="KW-0489">Methyltransferase</keyword>
<keyword evidence="6" id="KW-1185">Reference proteome</keyword>
<dbReference type="EMBL" id="CP038267">
    <property type="protein sequence ID" value="QBR94316.1"/>
    <property type="molecule type" value="Genomic_DNA"/>
</dbReference>
<dbReference type="OrthoDB" id="189743at2"/>
<dbReference type="CDD" id="cd02440">
    <property type="entry name" value="AdoMet_MTases"/>
    <property type="match status" value="1"/>
</dbReference>
<dbReference type="InterPro" id="IPR029063">
    <property type="entry name" value="SAM-dependent_MTases_sf"/>
</dbReference>
<evidence type="ECO:0000256" key="2">
    <source>
        <dbReference type="ARBA" id="ARBA00022679"/>
    </source>
</evidence>
<protein>
    <submittedName>
        <fullName evidence="5">Class I SAM-dependent methyltransferase</fullName>
    </submittedName>
</protein>
<feature type="domain" description="Methyltransferase" evidence="4">
    <location>
        <begin position="31"/>
        <end position="121"/>
    </location>
</feature>
<organism evidence="5 6">
    <name type="scientific">Nocardioides euryhalodurans</name>
    <dbReference type="NCBI Taxonomy" id="2518370"/>
    <lineage>
        <taxon>Bacteria</taxon>
        <taxon>Bacillati</taxon>
        <taxon>Actinomycetota</taxon>
        <taxon>Actinomycetes</taxon>
        <taxon>Propionibacteriales</taxon>
        <taxon>Nocardioidaceae</taxon>
        <taxon>Nocardioides</taxon>
    </lineage>
</organism>
<gene>
    <name evidence="5" type="ORF">EXE57_04150</name>
</gene>
<evidence type="ECO:0000256" key="3">
    <source>
        <dbReference type="ARBA" id="ARBA00022691"/>
    </source>
</evidence>
<dbReference type="InterPro" id="IPR008854">
    <property type="entry name" value="TPMT"/>
</dbReference>
<dbReference type="SUPFAM" id="SSF53335">
    <property type="entry name" value="S-adenosyl-L-methionine-dependent methyltransferases"/>
    <property type="match status" value="1"/>
</dbReference>
<dbReference type="GO" id="GO:0032259">
    <property type="term" value="P:methylation"/>
    <property type="evidence" value="ECO:0007669"/>
    <property type="project" value="UniProtKB-KW"/>
</dbReference>
<dbReference type="Gene3D" id="3.40.50.150">
    <property type="entry name" value="Vaccinia Virus protein VP39"/>
    <property type="match status" value="1"/>
</dbReference>
<keyword evidence="2 5" id="KW-0808">Transferase</keyword>
<evidence type="ECO:0000313" key="5">
    <source>
        <dbReference type="EMBL" id="QBR94316.1"/>
    </source>
</evidence>
<name>A0A4P7GPY7_9ACTN</name>
<proteinExistence type="predicted"/>
<evidence type="ECO:0000259" key="4">
    <source>
        <dbReference type="Pfam" id="PF13649"/>
    </source>
</evidence>
<keyword evidence="3" id="KW-0949">S-adenosyl-L-methionine</keyword>
<dbReference type="GO" id="GO:0008757">
    <property type="term" value="F:S-adenosylmethionine-dependent methyltransferase activity"/>
    <property type="evidence" value="ECO:0007669"/>
    <property type="project" value="InterPro"/>
</dbReference>
<evidence type="ECO:0000313" key="6">
    <source>
        <dbReference type="Proteomes" id="UP000294894"/>
    </source>
</evidence>
<dbReference type="PANTHER" id="PTHR43861">
    <property type="entry name" value="TRANS-ACONITATE 2-METHYLTRANSFERASE-RELATED"/>
    <property type="match status" value="1"/>
</dbReference>
<dbReference type="AlphaFoldDB" id="A0A4P7GPY7"/>
<dbReference type="Proteomes" id="UP000294894">
    <property type="component" value="Chromosome"/>
</dbReference>
<reference evidence="5 6" key="1">
    <citation type="submission" date="2019-03" db="EMBL/GenBank/DDBJ databases">
        <title>Three New Species of Nocardioides, Nocardioides euryhalodurans sp. nov., Nocardioides seonyuensis sp. nov. and Nocardioides eburneoflavus sp. nov., Iolated from Soil.</title>
        <authorList>
            <person name="Roh S.G."/>
            <person name="Lee C."/>
            <person name="Kim M.-K."/>
            <person name="Kim S.B."/>
        </authorList>
    </citation>
    <scope>NUCLEOTIDE SEQUENCE [LARGE SCALE GENOMIC DNA]</scope>
    <source>
        <strain evidence="5 6">MMS17-SY117</strain>
    </source>
</reference>
<dbReference type="PROSITE" id="PS51585">
    <property type="entry name" value="SAM_MT_TPMT"/>
    <property type="match status" value="1"/>
</dbReference>
<dbReference type="Pfam" id="PF13649">
    <property type="entry name" value="Methyltransf_25"/>
    <property type="match status" value="1"/>
</dbReference>
<dbReference type="KEGG" id="noy:EXE57_04150"/>
<sequence>MPWDRDTPQPLLEEWARATGLDGTGRRAVVVGCGLGADAAYLARLGFATTGFDISSTAVDQAGARHAGSGADFVVADLLALPEEWRGHFDLVVEVFTVQALPDPPRTEAMAAISTLVAPGGTMLAIAFRDDGSEPPAVGPPFPLDRGTLEAMAGDRLEVVALEELAGPLWRAEYRRA</sequence>